<dbReference type="Proteomes" id="UP000247416">
    <property type="component" value="Unassembled WGS sequence"/>
</dbReference>
<dbReference type="OrthoDB" id="2736315at2"/>
<name>A0A318TXG5_9BACL</name>
<keyword evidence="1" id="KW-1133">Transmembrane helix</keyword>
<protein>
    <submittedName>
        <fullName evidence="2">Uncharacterized protein</fullName>
    </submittedName>
</protein>
<gene>
    <name evidence="2" type="ORF">BJ095_102213</name>
</gene>
<keyword evidence="3" id="KW-1185">Reference proteome</keyword>
<evidence type="ECO:0000313" key="3">
    <source>
        <dbReference type="Proteomes" id="UP000247416"/>
    </source>
</evidence>
<reference evidence="2 3" key="1">
    <citation type="submission" date="2018-06" db="EMBL/GenBank/DDBJ databases">
        <title>Genomic Encyclopedia of Archaeal and Bacterial Type Strains, Phase II (KMG-II): from individual species to whole genera.</title>
        <authorList>
            <person name="Goeker M."/>
        </authorList>
    </citation>
    <scope>NUCLEOTIDE SEQUENCE [LARGE SCALE GENOMIC DNA]</scope>
    <source>
        <strain evidence="2 3">KACC 16626</strain>
    </source>
</reference>
<feature type="transmembrane region" description="Helical" evidence="1">
    <location>
        <begin position="75"/>
        <end position="100"/>
    </location>
</feature>
<dbReference type="AlphaFoldDB" id="A0A318TXG5"/>
<organism evidence="2 3">
    <name type="scientific">Ureibacillus chungkukjangi</name>
    <dbReference type="NCBI Taxonomy" id="1202712"/>
    <lineage>
        <taxon>Bacteria</taxon>
        <taxon>Bacillati</taxon>
        <taxon>Bacillota</taxon>
        <taxon>Bacilli</taxon>
        <taxon>Bacillales</taxon>
        <taxon>Caryophanaceae</taxon>
        <taxon>Ureibacillus</taxon>
    </lineage>
</organism>
<feature type="transmembrane region" description="Helical" evidence="1">
    <location>
        <begin position="7"/>
        <end position="26"/>
    </location>
</feature>
<evidence type="ECO:0000313" key="2">
    <source>
        <dbReference type="EMBL" id="PYF08447.1"/>
    </source>
</evidence>
<sequence length="101" mass="11806">MKNHVMLLGSFAIATIIGIFGQNMAYFLNENLIEAAPIFYLAVVTILSLVLYIIYFVLVARYYRKQRLVDMSLMTYLYVMGCFVSLLTICWSLFVLIWWWG</sequence>
<evidence type="ECO:0000256" key="1">
    <source>
        <dbReference type="SAM" id="Phobius"/>
    </source>
</evidence>
<keyword evidence="1" id="KW-0812">Transmembrane</keyword>
<accession>A0A318TXG5</accession>
<comment type="caution">
    <text evidence="2">The sequence shown here is derived from an EMBL/GenBank/DDBJ whole genome shotgun (WGS) entry which is preliminary data.</text>
</comment>
<feature type="transmembrane region" description="Helical" evidence="1">
    <location>
        <begin position="38"/>
        <end position="63"/>
    </location>
</feature>
<dbReference type="RefSeq" id="WP_107931728.1">
    <property type="nucleotide sequence ID" value="NZ_PYWJ01000001.1"/>
</dbReference>
<keyword evidence="1" id="KW-0472">Membrane</keyword>
<proteinExistence type="predicted"/>
<dbReference type="EMBL" id="QJTJ01000002">
    <property type="protein sequence ID" value="PYF08447.1"/>
    <property type="molecule type" value="Genomic_DNA"/>
</dbReference>